<organism evidence="3 4">
    <name type="scientific">Marinicella sediminis</name>
    <dbReference type="NCBI Taxonomy" id="1792834"/>
    <lineage>
        <taxon>Bacteria</taxon>
        <taxon>Pseudomonadati</taxon>
        <taxon>Pseudomonadota</taxon>
        <taxon>Gammaproteobacteria</taxon>
        <taxon>Lysobacterales</taxon>
        <taxon>Marinicellaceae</taxon>
        <taxon>Marinicella</taxon>
    </lineage>
</organism>
<reference evidence="4" key="1">
    <citation type="journal article" date="2019" name="Int. J. Syst. Evol. Microbiol.">
        <title>The Global Catalogue of Microorganisms (GCM) 10K type strain sequencing project: providing services to taxonomists for standard genome sequencing and annotation.</title>
        <authorList>
            <consortium name="The Broad Institute Genomics Platform"/>
            <consortium name="The Broad Institute Genome Sequencing Center for Infectious Disease"/>
            <person name="Wu L."/>
            <person name="Ma J."/>
        </authorList>
    </citation>
    <scope>NUCLEOTIDE SEQUENCE [LARGE SCALE GENOMIC DNA]</scope>
    <source>
        <strain evidence="4">KCTC 42953</strain>
    </source>
</reference>
<evidence type="ECO:0000256" key="1">
    <source>
        <dbReference type="SAM" id="MobiDB-lite"/>
    </source>
</evidence>
<name>A0ABV7JAL3_9GAMM</name>
<feature type="compositionally biased region" description="Basic and acidic residues" evidence="1">
    <location>
        <begin position="200"/>
        <end position="220"/>
    </location>
</feature>
<accession>A0ABV7JAL3</accession>
<evidence type="ECO:0000256" key="2">
    <source>
        <dbReference type="SAM" id="Phobius"/>
    </source>
</evidence>
<proteinExistence type="predicted"/>
<dbReference type="Proteomes" id="UP001595533">
    <property type="component" value="Unassembled WGS sequence"/>
</dbReference>
<keyword evidence="4" id="KW-1185">Reference proteome</keyword>
<gene>
    <name evidence="3" type="ORF">ACFODZ_02640</name>
</gene>
<dbReference type="EMBL" id="JBHRTS010000001">
    <property type="protein sequence ID" value="MFC3193131.1"/>
    <property type="molecule type" value="Genomic_DNA"/>
</dbReference>
<feature type="transmembrane region" description="Helical" evidence="2">
    <location>
        <begin position="6"/>
        <end position="26"/>
    </location>
</feature>
<keyword evidence="2" id="KW-0812">Transmembrane</keyword>
<evidence type="ECO:0000313" key="4">
    <source>
        <dbReference type="Proteomes" id="UP001595533"/>
    </source>
</evidence>
<comment type="caution">
    <text evidence="3">The sequence shown here is derived from an EMBL/GenBank/DDBJ whole genome shotgun (WGS) entry which is preliminary data.</text>
</comment>
<evidence type="ECO:0008006" key="5">
    <source>
        <dbReference type="Google" id="ProtNLM"/>
    </source>
</evidence>
<feature type="region of interest" description="Disordered" evidence="1">
    <location>
        <begin position="178"/>
        <end position="234"/>
    </location>
</feature>
<dbReference type="RefSeq" id="WP_077409782.1">
    <property type="nucleotide sequence ID" value="NZ_JBHRTS010000001.1"/>
</dbReference>
<sequence length="234" mass="25498">MKNNAFSNGLMIVIGVLMVVAALQLMGWGQGTSSLEPEPFDVSQLSQLAATASQGQDVRDDDMLDTITGAPLFSISRTPFVPEEIDLVEGDDDPVEAAEPLKARVTSIMILGEAKYAMILDELTNEQVTLEMGMPLPGEQGLWVVDHIEPRKVVFSSEGEEPVELELDVFDGQLNASAAKAARPSSRTRDIQEEVAENSDATKQKNSAEEIRRKIAERRAQMRANAAKGNKNDN</sequence>
<keyword evidence="2" id="KW-0472">Membrane</keyword>
<evidence type="ECO:0000313" key="3">
    <source>
        <dbReference type="EMBL" id="MFC3193131.1"/>
    </source>
</evidence>
<keyword evidence="2" id="KW-1133">Transmembrane helix</keyword>
<protein>
    <recommendedName>
        <fullName evidence="5">General secretion pathway protein GspN</fullName>
    </recommendedName>
</protein>